<dbReference type="RefSeq" id="WP_308459157.1">
    <property type="nucleotide sequence ID" value="NZ_JAJEPS010000005.1"/>
</dbReference>
<evidence type="ECO:0000313" key="2">
    <source>
        <dbReference type="Proteomes" id="UP001198220"/>
    </source>
</evidence>
<proteinExistence type="predicted"/>
<keyword evidence="2" id="KW-1185">Reference proteome</keyword>
<dbReference type="EMBL" id="JAJEPS010000005">
    <property type="protein sequence ID" value="MCC2125863.1"/>
    <property type="molecule type" value="Genomic_DNA"/>
</dbReference>
<organism evidence="1 2">
    <name type="scientific">Hominiventricola filiformis</name>
    <dbReference type="NCBI Taxonomy" id="2885352"/>
    <lineage>
        <taxon>Bacteria</taxon>
        <taxon>Bacillati</taxon>
        <taxon>Bacillota</taxon>
        <taxon>Clostridia</taxon>
        <taxon>Lachnospirales</taxon>
        <taxon>Lachnospiraceae</taxon>
        <taxon>Hominiventricola</taxon>
    </lineage>
</organism>
<accession>A0AAE3A7G1</accession>
<dbReference type="AlphaFoldDB" id="A0AAE3A7G1"/>
<reference evidence="1 2" key="1">
    <citation type="submission" date="2021-10" db="EMBL/GenBank/DDBJ databases">
        <title>Anaerobic single-cell dispensing facilitates the cultivation of human gut bacteria.</title>
        <authorList>
            <person name="Afrizal A."/>
        </authorList>
    </citation>
    <scope>NUCLEOTIDE SEQUENCE [LARGE SCALE GENOMIC DNA]</scope>
    <source>
        <strain evidence="1 2">CLA-AA-H276</strain>
    </source>
</reference>
<name>A0AAE3A7G1_9FIRM</name>
<comment type="caution">
    <text evidence="1">The sequence shown here is derived from an EMBL/GenBank/DDBJ whole genome shotgun (WGS) entry which is preliminary data.</text>
</comment>
<evidence type="ECO:0000313" key="1">
    <source>
        <dbReference type="EMBL" id="MCC2125863.1"/>
    </source>
</evidence>
<gene>
    <name evidence="1" type="ORF">LKD36_06680</name>
</gene>
<sequence length="441" mass="50712">MERFAGKKWKDVEENYKKELLENAICRDCRVGSPLLNGEGMVAFAETLAVMGSVCDGVIKVDGEAVLYNPCIGNNGEPISQKELDAMFEEYKMGLEDNFEDQIYQFERNCKNSPHVVLLGAGASVATIPNGDKNGKKISAMKGFIDKLGMRPVISSINIQTTSDNLEDIYMEMYERNDCELQRIQLEDAIEKYFCEFELPDTPTIYDYLLLSLTKKDLVATFNWDPLLVEAYTRCTRITNNLPQMAFLHGNVAIATCEKDMVLGSPYARCSRCGEMLKKVPLLYPIKEKNYNLNPYISMSWIQLEQYLQIAYRLTIFGYSAPKSDQAAIDMLKQAWGAVEDRNLEEIEIIDIRPEEDVIKSWEDFIHTHHYSVFDNFFDSALGKFPRRTCELLFDNTQMNRWIHGNRGFKRGMSFEELEVYLKDLLQNENEGKEILNDPYV</sequence>
<dbReference type="Proteomes" id="UP001198220">
    <property type="component" value="Unassembled WGS sequence"/>
</dbReference>
<protein>
    <submittedName>
        <fullName evidence="1">Uncharacterized protein</fullName>
    </submittedName>
</protein>